<evidence type="ECO:0000256" key="7">
    <source>
        <dbReference type="SAM" id="MobiDB-lite"/>
    </source>
</evidence>
<keyword evidence="5 8" id="KW-1133">Transmembrane helix</keyword>
<feature type="compositionally biased region" description="Acidic residues" evidence="7">
    <location>
        <begin position="228"/>
        <end position="246"/>
    </location>
</feature>
<dbReference type="PANTHER" id="PTHR47371">
    <property type="entry name" value="LIPOTEICHOIC ACID SYNTHASE"/>
    <property type="match status" value="1"/>
</dbReference>
<feature type="transmembrane region" description="Helical" evidence="8">
    <location>
        <begin position="7"/>
        <end position="25"/>
    </location>
</feature>
<dbReference type="AlphaFoldDB" id="A0A1D3TNA9"/>
<dbReference type="InterPro" id="IPR017850">
    <property type="entry name" value="Alkaline_phosphatase_core_sf"/>
</dbReference>
<evidence type="ECO:0000256" key="4">
    <source>
        <dbReference type="ARBA" id="ARBA00022692"/>
    </source>
</evidence>
<dbReference type="SUPFAM" id="SSF53649">
    <property type="entry name" value="Alkaline phosphatase-like"/>
    <property type="match status" value="1"/>
</dbReference>
<evidence type="ECO:0000256" key="6">
    <source>
        <dbReference type="ARBA" id="ARBA00023136"/>
    </source>
</evidence>
<evidence type="ECO:0000256" key="3">
    <source>
        <dbReference type="ARBA" id="ARBA00022475"/>
    </source>
</evidence>
<gene>
    <name evidence="10" type="ORF">SAMN05421730_100131</name>
</gene>
<sequence>MKKLNNFWLLVFFALSLVYMEFVLVRQNTGNLFSRDSFSMLLFTLSFSAGLYFLATLASGRGIYISGLFLLFITGTLYSSQLVYFKFFRTYYTLYSAGNAGDVFREFFGTILTVTAKNLGSIILLFIPFFLFLAFGNMAFAFSKTDWKKKALVLCTIAVFHLAGLGTIYSGSHSPNSPYDLYFNSNYPVLSVEKLGLLTTVRLDMIRLAIGWTPELAPTQDPASDAGTDADDDDGLPENPAEEAPENPDSGEAHEDPVVKPVTYNSMNIDFDSLLSNTGNETLKQMHDYFKNVTFTNKNDYTGRYEGYNLILITAEGFSSLAVNETVTPTLYKMASQGYRFENFYTPIWGVSTSDGEYVATTGLIPKSGVWSYSKSGDNYMPFALGNQLKTLGYLTKAYHDHTYTYYDRDITHPNMGYDYKGIGNGLDVKKTWPESDIEMMEKTMGEYVESQPFHVYYMTVSGHMLYNFTGNYIAHKNRDLVSGLPYTTGPKAYLATQIEFDRAMELLLQTLLEKGIADRTLIAISGDHYPYGLADSEISELLGHKVETNFELYKSTFILYTPGMEPETIEKPMSSLDILPTLSNLMGLEYDSRLLMGRDIFSDAAPLVIFQNRSFITEKGMYNAVTNTFTAFDGQTVDESYVSSIQGIVNNRFYYSAMILDKDYYRVVYGK</sequence>
<dbReference type="OrthoDB" id="5901192at2"/>
<name>A0A1D3TNA9_9FIRM</name>
<feature type="transmembrane region" description="Helical" evidence="8">
    <location>
        <begin position="62"/>
        <end position="85"/>
    </location>
</feature>
<dbReference type="CDD" id="cd16015">
    <property type="entry name" value="LTA_synthase"/>
    <property type="match status" value="1"/>
</dbReference>
<feature type="transmembrane region" description="Helical" evidence="8">
    <location>
        <begin position="151"/>
        <end position="169"/>
    </location>
</feature>
<feature type="domain" description="Sulfatase N-terminal" evidence="9">
    <location>
        <begin position="309"/>
        <end position="588"/>
    </location>
</feature>
<protein>
    <submittedName>
        <fullName evidence="10">Sulfatase</fullName>
    </submittedName>
</protein>
<evidence type="ECO:0000256" key="8">
    <source>
        <dbReference type="SAM" id="Phobius"/>
    </source>
</evidence>
<organism evidence="10 11">
    <name type="scientific">Anaerobium acetethylicum</name>
    <dbReference type="NCBI Taxonomy" id="1619234"/>
    <lineage>
        <taxon>Bacteria</taxon>
        <taxon>Bacillati</taxon>
        <taxon>Bacillota</taxon>
        <taxon>Clostridia</taxon>
        <taxon>Lachnospirales</taxon>
        <taxon>Lachnospiraceae</taxon>
        <taxon>Anaerobium</taxon>
    </lineage>
</organism>
<dbReference type="Gene3D" id="3.40.720.10">
    <property type="entry name" value="Alkaline Phosphatase, subunit A"/>
    <property type="match status" value="1"/>
</dbReference>
<dbReference type="Proteomes" id="UP000199315">
    <property type="component" value="Unassembled WGS sequence"/>
</dbReference>
<keyword evidence="6 8" id="KW-0472">Membrane</keyword>
<dbReference type="Pfam" id="PF00884">
    <property type="entry name" value="Sulfatase"/>
    <property type="match status" value="1"/>
</dbReference>
<keyword evidence="4 8" id="KW-0812">Transmembrane</keyword>
<evidence type="ECO:0000313" key="10">
    <source>
        <dbReference type="EMBL" id="SCP94760.1"/>
    </source>
</evidence>
<evidence type="ECO:0000259" key="9">
    <source>
        <dbReference type="Pfam" id="PF00884"/>
    </source>
</evidence>
<dbReference type="InterPro" id="IPR050448">
    <property type="entry name" value="OpgB/LTA_synthase_biosynth"/>
</dbReference>
<evidence type="ECO:0000256" key="2">
    <source>
        <dbReference type="ARBA" id="ARBA00004936"/>
    </source>
</evidence>
<dbReference type="RefSeq" id="WP_091228423.1">
    <property type="nucleotide sequence ID" value="NZ_FMKA01000001.1"/>
</dbReference>
<comment type="subcellular location">
    <subcellularLocation>
        <location evidence="1">Cell membrane</location>
        <topology evidence="1">Multi-pass membrane protein</topology>
    </subcellularLocation>
</comment>
<keyword evidence="11" id="KW-1185">Reference proteome</keyword>
<dbReference type="Gene3D" id="3.30.1120.170">
    <property type="match status" value="1"/>
</dbReference>
<dbReference type="GO" id="GO:0005886">
    <property type="term" value="C:plasma membrane"/>
    <property type="evidence" value="ECO:0007669"/>
    <property type="project" value="UniProtKB-SubCell"/>
</dbReference>
<evidence type="ECO:0000256" key="5">
    <source>
        <dbReference type="ARBA" id="ARBA00022989"/>
    </source>
</evidence>
<reference evidence="10 11" key="1">
    <citation type="submission" date="2016-09" db="EMBL/GenBank/DDBJ databases">
        <authorList>
            <person name="Capua I."/>
            <person name="De Benedictis P."/>
            <person name="Joannis T."/>
            <person name="Lombin L.H."/>
            <person name="Cattoli G."/>
        </authorList>
    </citation>
    <scope>NUCLEOTIDE SEQUENCE [LARGE SCALE GENOMIC DNA]</scope>
    <source>
        <strain evidence="10 11">GluBS11</strain>
    </source>
</reference>
<dbReference type="STRING" id="1619234.SAMN05421730_100131"/>
<evidence type="ECO:0000313" key="11">
    <source>
        <dbReference type="Proteomes" id="UP000199315"/>
    </source>
</evidence>
<evidence type="ECO:0000256" key="1">
    <source>
        <dbReference type="ARBA" id="ARBA00004651"/>
    </source>
</evidence>
<accession>A0A1D3TNA9</accession>
<feature type="transmembrane region" description="Helical" evidence="8">
    <location>
        <begin position="122"/>
        <end position="142"/>
    </location>
</feature>
<dbReference type="InterPro" id="IPR000917">
    <property type="entry name" value="Sulfatase_N"/>
</dbReference>
<proteinExistence type="predicted"/>
<feature type="region of interest" description="Disordered" evidence="7">
    <location>
        <begin position="217"/>
        <end position="257"/>
    </location>
</feature>
<dbReference type="EMBL" id="FMKA01000001">
    <property type="protein sequence ID" value="SCP94760.1"/>
    <property type="molecule type" value="Genomic_DNA"/>
</dbReference>
<comment type="pathway">
    <text evidence="2">Cell wall biogenesis; lipoteichoic acid biosynthesis.</text>
</comment>
<dbReference type="PANTHER" id="PTHR47371:SF3">
    <property type="entry name" value="PHOSPHOGLYCEROL TRANSFERASE I"/>
    <property type="match status" value="1"/>
</dbReference>
<feature type="transmembrane region" description="Helical" evidence="8">
    <location>
        <begin position="37"/>
        <end position="55"/>
    </location>
</feature>
<keyword evidence="3" id="KW-1003">Cell membrane</keyword>